<protein>
    <recommendedName>
        <fullName evidence="8">Abasic site processing protein</fullName>
        <ecNumber evidence="8">3.4.-.-</ecNumber>
    </recommendedName>
</protein>
<keyword evidence="2 8" id="KW-0645">Protease</keyword>
<evidence type="ECO:0000313" key="10">
    <source>
        <dbReference type="EMBL" id="GAA3355027.1"/>
    </source>
</evidence>
<evidence type="ECO:0000256" key="6">
    <source>
        <dbReference type="ARBA" id="ARBA00023125"/>
    </source>
</evidence>
<feature type="region of interest" description="Disordered" evidence="9">
    <location>
        <begin position="224"/>
        <end position="246"/>
    </location>
</feature>
<keyword evidence="4 8" id="KW-0378">Hydrolase</keyword>
<organism evidence="10 11">
    <name type="scientific">Saccharopolyspora gregorii</name>
    <dbReference type="NCBI Taxonomy" id="33914"/>
    <lineage>
        <taxon>Bacteria</taxon>
        <taxon>Bacillati</taxon>
        <taxon>Actinomycetota</taxon>
        <taxon>Actinomycetes</taxon>
        <taxon>Pseudonocardiales</taxon>
        <taxon>Pseudonocardiaceae</taxon>
        <taxon>Saccharopolyspora</taxon>
    </lineage>
</organism>
<name>A0ABP6RLY9_9PSEU</name>
<evidence type="ECO:0000256" key="5">
    <source>
        <dbReference type="ARBA" id="ARBA00023124"/>
    </source>
</evidence>
<dbReference type="PANTHER" id="PTHR13604:SF0">
    <property type="entry name" value="ABASIC SITE PROCESSING PROTEIN HMCES"/>
    <property type="match status" value="1"/>
</dbReference>
<keyword evidence="3" id="KW-0227">DNA damage</keyword>
<evidence type="ECO:0000256" key="3">
    <source>
        <dbReference type="ARBA" id="ARBA00022763"/>
    </source>
</evidence>
<dbReference type="Pfam" id="PF02586">
    <property type="entry name" value="SRAP"/>
    <property type="match status" value="1"/>
</dbReference>
<dbReference type="Gene3D" id="3.90.1680.10">
    <property type="entry name" value="SOS response associated peptidase-like"/>
    <property type="match status" value="1"/>
</dbReference>
<dbReference type="PANTHER" id="PTHR13604">
    <property type="entry name" value="DC12-RELATED"/>
    <property type="match status" value="1"/>
</dbReference>
<evidence type="ECO:0000256" key="8">
    <source>
        <dbReference type="RuleBase" id="RU364100"/>
    </source>
</evidence>
<dbReference type="InterPro" id="IPR003738">
    <property type="entry name" value="SRAP"/>
</dbReference>
<gene>
    <name evidence="10" type="ORF">GCM10020366_13470</name>
</gene>
<keyword evidence="6" id="KW-0238">DNA-binding</keyword>
<proteinExistence type="inferred from homology"/>
<dbReference type="InterPro" id="IPR036590">
    <property type="entry name" value="SRAP-like"/>
</dbReference>
<dbReference type="EMBL" id="BAAAYK010000038">
    <property type="protein sequence ID" value="GAA3355027.1"/>
    <property type="molecule type" value="Genomic_DNA"/>
</dbReference>
<evidence type="ECO:0000256" key="2">
    <source>
        <dbReference type="ARBA" id="ARBA00022670"/>
    </source>
</evidence>
<comment type="similarity">
    <text evidence="1 8">Belongs to the SOS response-associated peptidase family.</text>
</comment>
<dbReference type="SUPFAM" id="SSF143081">
    <property type="entry name" value="BB1717-like"/>
    <property type="match status" value="1"/>
</dbReference>
<dbReference type="Proteomes" id="UP001500483">
    <property type="component" value="Unassembled WGS sequence"/>
</dbReference>
<evidence type="ECO:0000256" key="1">
    <source>
        <dbReference type="ARBA" id="ARBA00008136"/>
    </source>
</evidence>
<evidence type="ECO:0000313" key="11">
    <source>
        <dbReference type="Proteomes" id="UP001500483"/>
    </source>
</evidence>
<reference evidence="11" key="1">
    <citation type="journal article" date="2019" name="Int. J. Syst. Evol. Microbiol.">
        <title>The Global Catalogue of Microorganisms (GCM) 10K type strain sequencing project: providing services to taxonomists for standard genome sequencing and annotation.</title>
        <authorList>
            <consortium name="The Broad Institute Genomics Platform"/>
            <consortium name="The Broad Institute Genome Sequencing Center for Infectious Disease"/>
            <person name="Wu L."/>
            <person name="Ma J."/>
        </authorList>
    </citation>
    <scope>NUCLEOTIDE SEQUENCE [LARGE SCALE GENOMIC DNA]</scope>
    <source>
        <strain evidence="11">JCM 9687</strain>
    </source>
</reference>
<sequence>MCGRYASTKDPAALAAEFAADDRTGGGAGGADYNVAPTKQVPAVVARHRDGGPARRLRTMRWGLVPKWAKDPKIGNRMINAKAETVVSKPAFRAAAKYRRCLLPADGWYEWKRDGDRKQPYFMTSPDGASLALAGLWETWHDPAAAEDAPPLVTCSVLTTAAVGALAEVHDRMPLVLPADRWEDWLDPERHDASGLLAPSPDLVAALELRPVSSAVNDVRHNGAELIAPQDDPDPAVALDHARDAG</sequence>
<keyword evidence="7" id="KW-0456">Lyase</keyword>
<dbReference type="RefSeq" id="WP_258347392.1">
    <property type="nucleotide sequence ID" value="NZ_BAAAYK010000038.1"/>
</dbReference>
<dbReference type="EC" id="3.4.-.-" evidence="8"/>
<evidence type="ECO:0000256" key="7">
    <source>
        <dbReference type="ARBA" id="ARBA00023239"/>
    </source>
</evidence>
<accession>A0ABP6RLY9</accession>
<evidence type="ECO:0000256" key="4">
    <source>
        <dbReference type="ARBA" id="ARBA00022801"/>
    </source>
</evidence>
<comment type="caution">
    <text evidence="10">The sequence shown here is derived from an EMBL/GenBank/DDBJ whole genome shotgun (WGS) entry which is preliminary data.</text>
</comment>
<keyword evidence="11" id="KW-1185">Reference proteome</keyword>
<evidence type="ECO:0000256" key="9">
    <source>
        <dbReference type="SAM" id="MobiDB-lite"/>
    </source>
</evidence>
<keyword evidence="5" id="KW-0190">Covalent protein-DNA linkage</keyword>